<evidence type="ECO:0000259" key="1">
    <source>
        <dbReference type="Pfam" id="PF23571"/>
    </source>
</evidence>
<dbReference type="AlphaFoldDB" id="A0A1R3H0C7"/>
<feature type="domain" description="GH3 middle" evidence="1">
    <location>
        <begin position="4"/>
        <end position="33"/>
    </location>
</feature>
<accession>A0A1R3H0C7</accession>
<dbReference type="EMBL" id="AWWV01012871">
    <property type="protein sequence ID" value="OMO63803.1"/>
    <property type="molecule type" value="Genomic_DNA"/>
</dbReference>
<proteinExistence type="predicted"/>
<sequence length="49" mass="5554">MDVDEEEFPNDRLVDLVNVKVGCYYELVVTTFAVSTDPSQVLPRPTRPV</sequence>
<evidence type="ECO:0000313" key="2">
    <source>
        <dbReference type="EMBL" id="OMO63803.1"/>
    </source>
</evidence>
<dbReference type="Proteomes" id="UP000188268">
    <property type="component" value="Unassembled WGS sequence"/>
</dbReference>
<protein>
    <submittedName>
        <fullName evidence="2">GH3 auxin-responsive promoter</fullName>
    </submittedName>
</protein>
<comment type="caution">
    <text evidence="2">The sequence shown here is derived from an EMBL/GenBank/DDBJ whole genome shotgun (WGS) entry which is preliminary data.</text>
</comment>
<keyword evidence="3" id="KW-1185">Reference proteome</keyword>
<evidence type="ECO:0000313" key="3">
    <source>
        <dbReference type="Proteomes" id="UP000188268"/>
    </source>
</evidence>
<organism evidence="2 3">
    <name type="scientific">Corchorus capsularis</name>
    <name type="common">Jute</name>
    <dbReference type="NCBI Taxonomy" id="210143"/>
    <lineage>
        <taxon>Eukaryota</taxon>
        <taxon>Viridiplantae</taxon>
        <taxon>Streptophyta</taxon>
        <taxon>Embryophyta</taxon>
        <taxon>Tracheophyta</taxon>
        <taxon>Spermatophyta</taxon>
        <taxon>Magnoliopsida</taxon>
        <taxon>eudicotyledons</taxon>
        <taxon>Gunneridae</taxon>
        <taxon>Pentapetalae</taxon>
        <taxon>rosids</taxon>
        <taxon>malvids</taxon>
        <taxon>Malvales</taxon>
        <taxon>Malvaceae</taxon>
        <taxon>Grewioideae</taxon>
        <taxon>Apeibeae</taxon>
        <taxon>Corchorus</taxon>
    </lineage>
</organism>
<dbReference type="InterPro" id="IPR055377">
    <property type="entry name" value="GH3_M"/>
</dbReference>
<reference evidence="2 3" key="1">
    <citation type="submission" date="2013-09" db="EMBL/GenBank/DDBJ databases">
        <title>Corchorus capsularis genome sequencing.</title>
        <authorList>
            <person name="Alam M."/>
            <person name="Haque M.S."/>
            <person name="Islam M.S."/>
            <person name="Emdad E.M."/>
            <person name="Islam M.M."/>
            <person name="Ahmed B."/>
            <person name="Halim A."/>
            <person name="Hossen Q.M.M."/>
            <person name="Hossain M.Z."/>
            <person name="Ahmed R."/>
            <person name="Khan M.M."/>
            <person name="Islam R."/>
            <person name="Rashid M.M."/>
            <person name="Khan S.A."/>
            <person name="Rahman M.S."/>
            <person name="Alam M."/>
        </authorList>
    </citation>
    <scope>NUCLEOTIDE SEQUENCE [LARGE SCALE GENOMIC DNA]</scope>
    <source>
        <strain evidence="3">cv. CVL-1</strain>
        <tissue evidence="2">Whole seedling</tissue>
    </source>
</reference>
<gene>
    <name evidence="2" type="ORF">CCACVL1_22266</name>
</gene>
<dbReference type="Gramene" id="OMO63803">
    <property type="protein sequence ID" value="OMO63803"/>
    <property type="gene ID" value="CCACVL1_22266"/>
</dbReference>
<name>A0A1R3H0C7_COCAP</name>
<dbReference type="Pfam" id="PF23571">
    <property type="entry name" value="GH3_M"/>
    <property type="match status" value="1"/>
</dbReference>